<evidence type="ECO:0000313" key="4">
    <source>
        <dbReference type="EMBL" id="KAF8439957.1"/>
    </source>
</evidence>
<reference evidence="2" key="2">
    <citation type="journal article" date="2020" name="Nat. Commun.">
        <title>Large-scale genome sequencing of mycorrhizal fungi provides insights into the early evolution of symbiotic traits.</title>
        <authorList>
            <person name="Miyauchi S."/>
            <person name="Kiss E."/>
            <person name="Kuo A."/>
            <person name="Drula E."/>
            <person name="Kohler A."/>
            <person name="Sanchez-Garcia M."/>
            <person name="Morin E."/>
            <person name="Andreopoulos B."/>
            <person name="Barry K.W."/>
            <person name="Bonito G."/>
            <person name="Buee M."/>
            <person name="Carver A."/>
            <person name="Chen C."/>
            <person name="Cichocki N."/>
            <person name="Clum A."/>
            <person name="Culley D."/>
            <person name="Crous P.W."/>
            <person name="Fauchery L."/>
            <person name="Girlanda M."/>
            <person name="Hayes R.D."/>
            <person name="Keri Z."/>
            <person name="LaButti K."/>
            <person name="Lipzen A."/>
            <person name="Lombard V."/>
            <person name="Magnuson J."/>
            <person name="Maillard F."/>
            <person name="Murat C."/>
            <person name="Nolan M."/>
            <person name="Ohm R.A."/>
            <person name="Pangilinan J."/>
            <person name="Pereira M.F."/>
            <person name="Perotto S."/>
            <person name="Peter M."/>
            <person name="Pfister S."/>
            <person name="Riley R."/>
            <person name="Sitrit Y."/>
            <person name="Stielow J.B."/>
            <person name="Szollosi G."/>
            <person name="Zifcakova L."/>
            <person name="Stursova M."/>
            <person name="Spatafora J.W."/>
            <person name="Tedersoo L."/>
            <person name="Vaario L.M."/>
            <person name="Yamada A."/>
            <person name="Yan M."/>
            <person name="Wang P."/>
            <person name="Xu J."/>
            <person name="Bruns T."/>
            <person name="Baldrian P."/>
            <person name="Vilgalys R."/>
            <person name="Dunand C."/>
            <person name="Henrissat B."/>
            <person name="Grigoriev I.V."/>
            <person name="Hibbett D."/>
            <person name="Nagy L.G."/>
            <person name="Martin F.M."/>
        </authorList>
    </citation>
    <scope>NUCLEOTIDE SEQUENCE</scope>
    <source>
        <strain evidence="2">BED1</strain>
    </source>
</reference>
<protein>
    <submittedName>
        <fullName evidence="2">Uncharacterized protein</fullName>
    </submittedName>
</protein>
<dbReference type="SUPFAM" id="SSF46689">
    <property type="entry name" value="Homeodomain-like"/>
    <property type="match status" value="1"/>
</dbReference>
<dbReference type="InterPro" id="IPR009057">
    <property type="entry name" value="Homeodomain-like_sf"/>
</dbReference>
<dbReference type="EMBL" id="WHUW01000013">
    <property type="protein sequence ID" value="KAF8439957.1"/>
    <property type="molecule type" value="Genomic_DNA"/>
</dbReference>
<sequence length="89" mass="10335">MPPRRVSDDLKARIPVLYQEGFPVKYICHLLGVKKTLVYNILRLYKTYHSTSNPFNDFLDHLIESPMRPWSTHTMAMKKKIACTLVVGT</sequence>
<dbReference type="EMBL" id="WHUW01000025">
    <property type="protein sequence ID" value="KAF8435505.1"/>
    <property type="molecule type" value="Genomic_DNA"/>
</dbReference>
<dbReference type="AlphaFoldDB" id="A0AAD4BNJ8"/>
<dbReference type="Gene3D" id="1.10.10.60">
    <property type="entry name" value="Homeodomain-like"/>
    <property type="match status" value="1"/>
</dbReference>
<dbReference type="Proteomes" id="UP001194468">
    <property type="component" value="Unassembled WGS sequence"/>
</dbReference>
<dbReference type="EMBL" id="WHUW01000013">
    <property type="protein sequence ID" value="KAF8439766.1"/>
    <property type="molecule type" value="Genomic_DNA"/>
</dbReference>
<evidence type="ECO:0000313" key="3">
    <source>
        <dbReference type="EMBL" id="KAF8439766.1"/>
    </source>
</evidence>
<evidence type="ECO:0000313" key="6">
    <source>
        <dbReference type="Proteomes" id="UP001194468"/>
    </source>
</evidence>
<accession>A0AAD4BNJ8</accession>
<dbReference type="EMBL" id="WHUW01000415">
    <property type="protein sequence ID" value="KAF8414847.1"/>
    <property type="molecule type" value="Genomic_DNA"/>
</dbReference>
<evidence type="ECO:0000313" key="1">
    <source>
        <dbReference type="EMBL" id="KAF8414847.1"/>
    </source>
</evidence>
<reference evidence="2" key="1">
    <citation type="submission" date="2019-10" db="EMBL/GenBank/DDBJ databases">
        <authorList>
            <consortium name="DOE Joint Genome Institute"/>
            <person name="Kuo A."/>
            <person name="Miyauchi S."/>
            <person name="Kiss E."/>
            <person name="Drula E."/>
            <person name="Kohler A."/>
            <person name="Sanchez-Garcia M."/>
            <person name="Andreopoulos B."/>
            <person name="Barry K.W."/>
            <person name="Bonito G."/>
            <person name="Buee M."/>
            <person name="Carver A."/>
            <person name="Chen C."/>
            <person name="Cichocki N."/>
            <person name="Clum A."/>
            <person name="Culley D."/>
            <person name="Crous P.W."/>
            <person name="Fauchery L."/>
            <person name="Girlanda M."/>
            <person name="Hayes R."/>
            <person name="Keri Z."/>
            <person name="LaButti K."/>
            <person name="Lipzen A."/>
            <person name="Lombard V."/>
            <person name="Magnuson J."/>
            <person name="Maillard F."/>
            <person name="Morin E."/>
            <person name="Murat C."/>
            <person name="Nolan M."/>
            <person name="Ohm R."/>
            <person name="Pangilinan J."/>
            <person name="Pereira M."/>
            <person name="Perotto S."/>
            <person name="Peter M."/>
            <person name="Riley R."/>
            <person name="Sitrit Y."/>
            <person name="Stielow B."/>
            <person name="Szollosi G."/>
            <person name="Zifcakova L."/>
            <person name="Stursova M."/>
            <person name="Spatafora J.W."/>
            <person name="Tedersoo L."/>
            <person name="Vaario L.-M."/>
            <person name="Yamada A."/>
            <person name="Yan M."/>
            <person name="Wang P."/>
            <person name="Xu J."/>
            <person name="Bruns T."/>
            <person name="Baldrian P."/>
            <person name="Vilgalys R."/>
            <person name="Henrissat B."/>
            <person name="Grigoriev I.V."/>
            <person name="Hibbett D."/>
            <person name="Nagy L.G."/>
            <person name="Martin F.M."/>
        </authorList>
    </citation>
    <scope>NUCLEOTIDE SEQUENCE</scope>
    <source>
        <strain evidence="2">BED1</strain>
    </source>
</reference>
<proteinExistence type="predicted"/>
<keyword evidence="6" id="KW-1185">Reference proteome</keyword>
<organism evidence="2 6">
    <name type="scientific">Boletus edulis BED1</name>
    <dbReference type="NCBI Taxonomy" id="1328754"/>
    <lineage>
        <taxon>Eukaryota</taxon>
        <taxon>Fungi</taxon>
        <taxon>Dikarya</taxon>
        <taxon>Basidiomycota</taxon>
        <taxon>Agaricomycotina</taxon>
        <taxon>Agaricomycetes</taxon>
        <taxon>Agaricomycetidae</taxon>
        <taxon>Boletales</taxon>
        <taxon>Boletineae</taxon>
        <taxon>Boletaceae</taxon>
        <taxon>Boletoideae</taxon>
        <taxon>Boletus</taxon>
    </lineage>
</organism>
<comment type="caution">
    <text evidence="2">The sequence shown here is derived from an EMBL/GenBank/DDBJ whole genome shotgun (WGS) entry which is preliminary data.</text>
</comment>
<name>A0AAD4BNJ8_BOLED</name>
<gene>
    <name evidence="5" type="ORF">L210DRAFT_3526643</name>
    <name evidence="3" type="ORF">L210DRAFT_3540272</name>
    <name evidence="4" type="ORF">L210DRAFT_3541260</name>
    <name evidence="2" type="ORF">L210DRAFT_3551434</name>
    <name evidence="1" type="ORF">L210DRAFT_3589893</name>
</gene>
<dbReference type="EMBL" id="WHUW01000004">
    <property type="protein sequence ID" value="KAF8447533.1"/>
    <property type="molecule type" value="Genomic_DNA"/>
</dbReference>
<evidence type="ECO:0000313" key="5">
    <source>
        <dbReference type="EMBL" id="KAF8447533.1"/>
    </source>
</evidence>
<evidence type="ECO:0000313" key="2">
    <source>
        <dbReference type="EMBL" id="KAF8435505.1"/>
    </source>
</evidence>